<dbReference type="EMBL" id="UGUA01000002">
    <property type="protein sequence ID" value="SUC36980.1"/>
    <property type="molecule type" value="Genomic_DNA"/>
</dbReference>
<dbReference type="Proteomes" id="UP000255129">
    <property type="component" value="Unassembled WGS sequence"/>
</dbReference>
<dbReference type="RefSeq" id="WP_244915336.1">
    <property type="nucleotide sequence ID" value="NZ_JAOXBK010000090.1"/>
</dbReference>
<protein>
    <submittedName>
        <fullName evidence="1">Uncharacterized protein</fullName>
    </submittedName>
</protein>
<name>A0A379G7J2_9GAMM</name>
<dbReference type="AlphaFoldDB" id="A0A379G7J2"/>
<proteinExistence type="predicted"/>
<accession>A0A379G7J2</accession>
<evidence type="ECO:0000313" key="1">
    <source>
        <dbReference type="EMBL" id="SUC36980.1"/>
    </source>
</evidence>
<sequence length="179" mass="20252">MMKLTIDRVISEPKYTDINIDGYVPVNIRLFDPMGEAPLYYRLGNGKKSLLEIAVLAKNGFLSSITLVIINPECVHKINSALEKPLTMNIGVPVINLEIWKHLSGSFSQRFIDDFNFDIRAIISPTSIMLDIAKNEGKINWIKCSDRIYVGTNEKKNITNIFLDKLTQVEIDNFCESIG</sequence>
<evidence type="ECO:0000313" key="2">
    <source>
        <dbReference type="Proteomes" id="UP000255129"/>
    </source>
</evidence>
<gene>
    <name evidence="1" type="ORF">NCTC12026_03425</name>
</gene>
<reference evidence="1 2" key="1">
    <citation type="submission" date="2018-06" db="EMBL/GenBank/DDBJ databases">
        <authorList>
            <consortium name="Pathogen Informatics"/>
            <person name="Doyle S."/>
        </authorList>
    </citation>
    <scope>NUCLEOTIDE SEQUENCE [LARGE SCALE GENOMIC DNA]</scope>
    <source>
        <strain evidence="1 2">NCTC12026</strain>
    </source>
</reference>
<organism evidence="1 2">
    <name type="scientific">Providencia rustigianii</name>
    <dbReference type="NCBI Taxonomy" id="158850"/>
    <lineage>
        <taxon>Bacteria</taxon>
        <taxon>Pseudomonadati</taxon>
        <taxon>Pseudomonadota</taxon>
        <taxon>Gammaproteobacteria</taxon>
        <taxon>Enterobacterales</taxon>
        <taxon>Morganellaceae</taxon>
        <taxon>Providencia</taxon>
    </lineage>
</organism>